<keyword evidence="2" id="KW-1185">Reference proteome</keyword>
<organism evidence="1 2">
    <name type="scientific">Pendulispora albinea</name>
    <dbReference type="NCBI Taxonomy" id="2741071"/>
    <lineage>
        <taxon>Bacteria</taxon>
        <taxon>Pseudomonadati</taxon>
        <taxon>Myxococcota</taxon>
        <taxon>Myxococcia</taxon>
        <taxon>Myxococcales</taxon>
        <taxon>Sorangiineae</taxon>
        <taxon>Pendulisporaceae</taxon>
        <taxon>Pendulispora</taxon>
    </lineage>
</organism>
<proteinExistence type="predicted"/>
<reference evidence="1 2" key="1">
    <citation type="submission" date="2021-12" db="EMBL/GenBank/DDBJ databases">
        <title>Discovery of the Pendulisporaceae a myxobacterial family with distinct sporulation behavior and unique specialized metabolism.</title>
        <authorList>
            <person name="Garcia R."/>
            <person name="Popoff A."/>
            <person name="Bader C.D."/>
            <person name="Loehr J."/>
            <person name="Walesch S."/>
            <person name="Walt C."/>
            <person name="Boldt J."/>
            <person name="Bunk B."/>
            <person name="Haeckl F.J.F.P.J."/>
            <person name="Gunesch A.P."/>
            <person name="Birkelbach J."/>
            <person name="Nuebel U."/>
            <person name="Pietschmann T."/>
            <person name="Bach T."/>
            <person name="Mueller R."/>
        </authorList>
    </citation>
    <scope>NUCLEOTIDE SEQUENCE [LARGE SCALE GENOMIC DNA]</scope>
    <source>
        <strain evidence="1 2">MSr11954</strain>
    </source>
</reference>
<dbReference type="RefSeq" id="WP_394821197.1">
    <property type="nucleotide sequence ID" value="NZ_CP089984.1"/>
</dbReference>
<dbReference type="Proteomes" id="UP001370348">
    <property type="component" value="Chromosome"/>
</dbReference>
<sequence length="101" mass="11245">MDLTGYKFKSETYKRLMAEDIAEATEKGMEKGIEKGMEKGMEKGQATGQAKAVVAVLEARQIHVPDDARDRILACSDLAVLERWVRRAVTVASVDELFRDA</sequence>
<name>A0ABZ2LQZ8_9BACT</name>
<protein>
    <recommendedName>
        <fullName evidence="3">Essential protein Yae1 N-terminal domain-containing protein</fullName>
    </recommendedName>
</protein>
<evidence type="ECO:0000313" key="1">
    <source>
        <dbReference type="EMBL" id="WXB11576.1"/>
    </source>
</evidence>
<dbReference type="EMBL" id="CP089984">
    <property type="protein sequence ID" value="WXB11576.1"/>
    <property type="molecule type" value="Genomic_DNA"/>
</dbReference>
<evidence type="ECO:0008006" key="3">
    <source>
        <dbReference type="Google" id="ProtNLM"/>
    </source>
</evidence>
<accession>A0ABZ2LQZ8</accession>
<gene>
    <name evidence="1" type="ORF">LZC94_27405</name>
</gene>
<evidence type="ECO:0000313" key="2">
    <source>
        <dbReference type="Proteomes" id="UP001370348"/>
    </source>
</evidence>